<feature type="region of interest" description="Disordered" evidence="3">
    <location>
        <begin position="589"/>
        <end position="620"/>
    </location>
</feature>
<dbReference type="InterPro" id="IPR043504">
    <property type="entry name" value="Peptidase_S1_PA_chymotrypsin"/>
</dbReference>
<feature type="compositionally biased region" description="Low complexity" evidence="3">
    <location>
        <begin position="708"/>
        <end position="722"/>
    </location>
</feature>
<dbReference type="PANTHER" id="PTHR24276:SF98">
    <property type="entry name" value="FI18310P1-RELATED"/>
    <property type="match status" value="1"/>
</dbReference>
<dbReference type="PROSITE" id="PS51257">
    <property type="entry name" value="PROKAR_LIPOPROTEIN"/>
    <property type="match status" value="1"/>
</dbReference>
<dbReference type="Proteomes" id="UP000751190">
    <property type="component" value="Unassembled WGS sequence"/>
</dbReference>
<dbReference type="InterPro" id="IPR018114">
    <property type="entry name" value="TRYPSIN_HIS"/>
</dbReference>
<accession>A0A8J6CBU2</accession>
<dbReference type="SMART" id="SM00020">
    <property type="entry name" value="Tryp_SPc"/>
    <property type="match status" value="1"/>
</dbReference>
<comment type="similarity">
    <text evidence="1">Belongs to the peptidase S1 family.</text>
</comment>
<keyword evidence="2" id="KW-1015">Disulfide bond</keyword>
<dbReference type="InterPro" id="IPR001314">
    <property type="entry name" value="Peptidase_S1A"/>
</dbReference>
<feature type="compositionally biased region" description="Low complexity" evidence="3">
    <location>
        <begin position="652"/>
        <end position="682"/>
    </location>
</feature>
<dbReference type="GO" id="GO:0004252">
    <property type="term" value="F:serine-type endopeptidase activity"/>
    <property type="evidence" value="ECO:0007669"/>
    <property type="project" value="InterPro"/>
</dbReference>
<feature type="compositionally biased region" description="Low complexity" evidence="3">
    <location>
        <begin position="758"/>
        <end position="767"/>
    </location>
</feature>
<feature type="transmembrane region" description="Helical" evidence="4">
    <location>
        <begin position="480"/>
        <end position="504"/>
    </location>
</feature>
<feature type="region of interest" description="Disordered" evidence="3">
    <location>
        <begin position="543"/>
        <end position="570"/>
    </location>
</feature>
<evidence type="ECO:0000313" key="7">
    <source>
        <dbReference type="Proteomes" id="UP000751190"/>
    </source>
</evidence>
<proteinExistence type="inferred from homology"/>
<dbReference type="Pfam" id="PF00089">
    <property type="entry name" value="Trypsin"/>
    <property type="match status" value="1"/>
</dbReference>
<dbReference type="AlphaFoldDB" id="A0A8J6CBU2"/>
<feature type="compositionally biased region" description="Low complexity" evidence="3">
    <location>
        <begin position="594"/>
        <end position="617"/>
    </location>
</feature>
<dbReference type="SUPFAM" id="SSF50494">
    <property type="entry name" value="Trypsin-like serine proteases"/>
    <property type="match status" value="1"/>
</dbReference>
<keyword evidence="7" id="KW-1185">Reference proteome</keyword>
<protein>
    <recommendedName>
        <fullName evidence="5">Peptidase S1 domain-containing protein</fullName>
    </recommendedName>
</protein>
<dbReference type="InterPro" id="IPR009003">
    <property type="entry name" value="Peptidase_S1_PA"/>
</dbReference>
<evidence type="ECO:0000256" key="3">
    <source>
        <dbReference type="SAM" id="MobiDB-lite"/>
    </source>
</evidence>
<name>A0A8J6CBU2_DIALT</name>
<sequence>MVRTRAATLLAMVGACGAREHRRLVVGGEQITMLQYPSLVSLRNTRAVGESCFHHLACRLGHYCSTANACAACAGCTANAALLGTCFTCGYSASTSTDSASRRSALVAPAPASCSVHSSCTLGSYCASSGSCELCAASGRVLNRNQPFTASERCAARADSVDASCASCEAGLPIDGGDSGVAASAVLNEAKQLSHSCGGSLIAENWVLTAAHCVVDQSTGILLDPRRIVASLFEHDLSVVPSNEHDCARMVALTEILVPEAYAIGANKQNDIALLRLASPPANAACRGHAARIDPGDLAAIDLDRTSGGTVVTVVGWGGTIGQSEEAATDSASQASTSTPSIARAAAVPVYDLAACAAEYTDIAPSQFCVRRSTLGGADACQGDSGGPAFAPRGAGLSGAAGTAESQGALVGIVSFGRGCGSTEPGVYTRVAAFTAWLQAACDGCLTFAAAMPSPPPPPRAPPPSPSPSPPPAPPRALQAAGPIIAIVALALQLGACALAAVLYGRRRARALRAARGTELGADGERGEAAPFAFGALGLGFGTPAATPRRSPAPRRSLPPNWVPPAEPRDAPLDVADLYGERLDELQPAVARTASRPSRQLRSSRPSLLAAGSASSGHATAVALEDDDDLEDAMTEHALASLHDARVRRASAPRASRQRSDSAPRAARQRSEPSVSSSSRYGRTQRPSQPSGARREPSGGNSVGSAGGSRADSRGASIAGSRKGSGATEAHVDAALAARAFAGTQQPSPASPPPPVPARRTSSGRSTSARRRLEAEVDQLDEPQLTAPAFTRHAASGGVDGESGAGAQDVAHDA</sequence>
<dbReference type="PRINTS" id="PR00722">
    <property type="entry name" value="CHYMOTRYPSIN"/>
</dbReference>
<dbReference type="EMBL" id="JAGTXO010000003">
    <property type="protein sequence ID" value="KAG8469162.1"/>
    <property type="molecule type" value="Genomic_DNA"/>
</dbReference>
<feature type="compositionally biased region" description="Low complexity" evidence="3">
    <location>
        <begin position="543"/>
        <end position="560"/>
    </location>
</feature>
<comment type="caution">
    <text evidence="6">The sequence shown here is derived from an EMBL/GenBank/DDBJ whole genome shotgun (WGS) entry which is preliminary data.</text>
</comment>
<dbReference type="Gene3D" id="2.40.10.10">
    <property type="entry name" value="Trypsin-like serine proteases"/>
    <property type="match status" value="2"/>
</dbReference>
<keyword evidence="4" id="KW-1133">Transmembrane helix</keyword>
<feature type="compositionally biased region" description="Pro residues" evidence="3">
    <location>
        <begin position="453"/>
        <end position="475"/>
    </location>
</feature>
<dbReference type="GO" id="GO:0006508">
    <property type="term" value="P:proteolysis"/>
    <property type="evidence" value="ECO:0007669"/>
    <property type="project" value="InterPro"/>
</dbReference>
<dbReference type="InterPro" id="IPR050430">
    <property type="entry name" value="Peptidase_S1"/>
</dbReference>
<dbReference type="PROSITE" id="PS50240">
    <property type="entry name" value="TRYPSIN_DOM"/>
    <property type="match status" value="1"/>
</dbReference>
<evidence type="ECO:0000259" key="5">
    <source>
        <dbReference type="PROSITE" id="PS50240"/>
    </source>
</evidence>
<evidence type="ECO:0000256" key="2">
    <source>
        <dbReference type="ARBA" id="ARBA00023157"/>
    </source>
</evidence>
<evidence type="ECO:0000256" key="4">
    <source>
        <dbReference type="SAM" id="Phobius"/>
    </source>
</evidence>
<keyword evidence="4" id="KW-0472">Membrane</keyword>
<evidence type="ECO:0000313" key="6">
    <source>
        <dbReference type="EMBL" id="KAG8469162.1"/>
    </source>
</evidence>
<reference evidence="6" key="1">
    <citation type="submission" date="2021-05" db="EMBL/GenBank/DDBJ databases">
        <title>The genome of the haptophyte Pavlova lutheri (Diacronema luteri, Pavlovales) - a model for lipid biosynthesis in eukaryotic algae.</title>
        <authorList>
            <person name="Hulatt C.J."/>
            <person name="Posewitz M.C."/>
        </authorList>
    </citation>
    <scope>NUCLEOTIDE SEQUENCE</scope>
    <source>
        <strain evidence="6">NIVA-4/92</strain>
    </source>
</reference>
<evidence type="ECO:0000256" key="1">
    <source>
        <dbReference type="ARBA" id="ARBA00007664"/>
    </source>
</evidence>
<feature type="region of interest" description="Disordered" evidence="3">
    <location>
        <begin position="641"/>
        <end position="814"/>
    </location>
</feature>
<dbReference type="PANTHER" id="PTHR24276">
    <property type="entry name" value="POLYSERASE-RELATED"/>
    <property type="match status" value="1"/>
</dbReference>
<gene>
    <name evidence="6" type="ORF">KFE25_007680</name>
</gene>
<organism evidence="6 7">
    <name type="scientific">Diacronema lutheri</name>
    <name type="common">Unicellular marine alga</name>
    <name type="synonym">Monochrysis lutheri</name>
    <dbReference type="NCBI Taxonomy" id="2081491"/>
    <lineage>
        <taxon>Eukaryota</taxon>
        <taxon>Haptista</taxon>
        <taxon>Haptophyta</taxon>
        <taxon>Pavlovophyceae</taxon>
        <taxon>Pavlovales</taxon>
        <taxon>Pavlovaceae</taxon>
        <taxon>Diacronema</taxon>
    </lineage>
</organism>
<feature type="domain" description="Peptidase S1" evidence="5">
    <location>
        <begin position="174"/>
        <end position="443"/>
    </location>
</feature>
<dbReference type="PROSITE" id="PS00134">
    <property type="entry name" value="TRYPSIN_HIS"/>
    <property type="match status" value="1"/>
</dbReference>
<keyword evidence="4" id="KW-0812">Transmembrane</keyword>
<dbReference type="OrthoDB" id="9977936at2759"/>
<dbReference type="InterPro" id="IPR001254">
    <property type="entry name" value="Trypsin_dom"/>
</dbReference>
<feature type="region of interest" description="Disordered" evidence="3">
    <location>
        <begin position="453"/>
        <end position="477"/>
    </location>
</feature>
<dbReference type="CDD" id="cd00190">
    <property type="entry name" value="Tryp_SPc"/>
    <property type="match status" value="1"/>
</dbReference>